<sequence length="83" mass="8879">MLRFLSRFGVIQNYIDVRTLTKAKEAHGCWSVELSPGPTAKRPPPFPDSLPVGAVTTVEQGGLSPARARSRVAQSGGTSPRFA</sequence>
<evidence type="ECO:0000313" key="3">
    <source>
        <dbReference type="Proteomes" id="UP000314294"/>
    </source>
</evidence>
<feature type="compositionally biased region" description="Polar residues" evidence="1">
    <location>
        <begin position="72"/>
        <end position="83"/>
    </location>
</feature>
<dbReference type="AlphaFoldDB" id="A0A4Z2IGT4"/>
<keyword evidence="3" id="KW-1185">Reference proteome</keyword>
<comment type="caution">
    <text evidence="2">The sequence shown here is derived from an EMBL/GenBank/DDBJ whole genome shotgun (WGS) entry which is preliminary data.</text>
</comment>
<evidence type="ECO:0000256" key="1">
    <source>
        <dbReference type="SAM" id="MobiDB-lite"/>
    </source>
</evidence>
<dbReference type="Proteomes" id="UP000314294">
    <property type="component" value="Unassembled WGS sequence"/>
</dbReference>
<gene>
    <name evidence="2" type="ORF">EYF80_013106</name>
</gene>
<organism evidence="2 3">
    <name type="scientific">Liparis tanakae</name>
    <name type="common">Tanaka's snailfish</name>
    <dbReference type="NCBI Taxonomy" id="230148"/>
    <lineage>
        <taxon>Eukaryota</taxon>
        <taxon>Metazoa</taxon>
        <taxon>Chordata</taxon>
        <taxon>Craniata</taxon>
        <taxon>Vertebrata</taxon>
        <taxon>Euteleostomi</taxon>
        <taxon>Actinopterygii</taxon>
        <taxon>Neopterygii</taxon>
        <taxon>Teleostei</taxon>
        <taxon>Neoteleostei</taxon>
        <taxon>Acanthomorphata</taxon>
        <taxon>Eupercaria</taxon>
        <taxon>Perciformes</taxon>
        <taxon>Cottioidei</taxon>
        <taxon>Cottales</taxon>
        <taxon>Liparidae</taxon>
        <taxon>Liparis</taxon>
    </lineage>
</organism>
<proteinExistence type="predicted"/>
<dbReference type="EMBL" id="SRLO01000091">
    <property type="protein sequence ID" value="TNN76654.1"/>
    <property type="molecule type" value="Genomic_DNA"/>
</dbReference>
<evidence type="ECO:0000313" key="2">
    <source>
        <dbReference type="EMBL" id="TNN76654.1"/>
    </source>
</evidence>
<accession>A0A4Z2IGT4</accession>
<reference evidence="2 3" key="1">
    <citation type="submission" date="2019-03" db="EMBL/GenBank/DDBJ databases">
        <title>First draft genome of Liparis tanakae, snailfish: a comprehensive survey of snailfish specific genes.</title>
        <authorList>
            <person name="Kim W."/>
            <person name="Song I."/>
            <person name="Jeong J.-H."/>
            <person name="Kim D."/>
            <person name="Kim S."/>
            <person name="Ryu S."/>
            <person name="Song J.Y."/>
            <person name="Lee S.K."/>
        </authorList>
    </citation>
    <scope>NUCLEOTIDE SEQUENCE [LARGE SCALE GENOMIC DNA]</scope>
    <source>
        <tissue evidence="2">Muscle</tissue>
    </source>
</reference>
<feature type="region of interest" description="Disordered" evidence="1">
    <location>
        <begin position="60"/>
        <end position="83"/>
    </location>
</feature>
<protein>
    <submittedName>
        <fullName evidence="2">Uncharacterized protein</fullName>
    </submittedName>
</protein>
<name>A0A4Z2IGT4_9TELE</name>